<sequence length="538" mass="58215">MKKLFIYTSICLAVLTAFTACNKKMNYGSDPYGGQVEPLGIKFEDKLPSPSQARPGEAVTYRVEGASKFPNMEFFVNNVKVTVSTVTDSTVTVQLPAVISTGSAKIVVDGQTFAGPLTPILGKVSIDPTFNPGTGANGLITKIVRLKNNQIFIGGYFTDYNGNKSLADINGIARINSTGEFVTGMGFGKGAQEGSAAGLVNGIEELSDGKLLIYGTFNSYDSNANVKNITVLNSTGSLYKESVSILNLTEDPANSTMLVPAFNGGADRTISKVFVRNSKVTAIGNFSQFTSNYYERSTYNSILRDYFEFKNIFRMNMDGSLDSTFLVNHSSYPKRGSFGVNGFVNDGYMDANGKIILAGAFTRFNNAVNATNILRLNADGSFDNSFNIGAGADKEIAKVIPYTNGRYFLIGYFDRYNGQEANRMVLINADGTVDPSFKALKFTNGSPNYLAVLENGKILVSGNFTNYNEVIREGLMILNPDGTLAANYNNTGRLVGNIYDSYQGTNSLGQKTITLVGYINSFNGKLNLGNIVRLIIQD</sequence>
<dbReference type="EMBL" id="BAAAZI010000011">
    <property type="protein sequence ID" value="GAA4144668.1"/>
    <property type="molecule type" value="Genomic_DNA"/>
</dbReference>
<keyword evidence="4" id="KW-1185">Reference proteome</keyword>
<gene>
    <name evidence="3" type="ORF">GCM10022216_27840</name>
</gene>
<accession>A0ABP7Z1B4</accession>
<evidence type="ECO:0000313" key="3">
    <source>
        <dbReference type="EMBL" id="GAA4144668.1"/>
    </source>
</evidence>
<evidence type="ECO:0000259" key="2">
    <source>
        <dbReference type="Pfam" id="PF16400"/>
    </source>
</evidence>
<dbReference type="Pfam" id="PF16400">
    <property type="entry name" value="DUF5008"/>
    <property type="match status" value="1"/>
</dbReference>
<keyword evidence="1" id="KW-0732">Signal</keyword>
<comment type="caution">
    <text evidence="3">The sequence shown here is derived from an EMBL/GenBank/DDBJ whole genome shotgun (WGS) entry which is preliminary data.</text>
</comment>
<proteinExistence type="predicted"/>
<evidence type="ECO:0000256" key="1">
    <source>
        <dbReference type="SAM" id="SignalP"/>
    </source>
</evidence>
<evidence type="ECO:0000313" key="4">
    <source>
        <dbReference type="Proteomes" id="UP001500101"/>
    </source>
</evidence>
<dbReference type="PROSITE" id="PS51257">
    <property type="entry name" value="PROKAR_LIPOPROTEIN"/>
    <property type="match status" value="1"/>
</dbReference>
<feature type="signal peptide" evidence="1">
    <location>
        <begin position="1"/>
        <end position="19"/>
    </location>
</feature>
<dbReference type="InterPro" id="IPR013431">
    <property type="entry name" value="Delta_60_rpt"/>
</dbReference>
<protein>
    <recommendedName>
        <fullName evidence="2">DUF5008 domain-containing protein</fullName>
    </recommendedName>
</protein>
<dbReference type="Gene3D" id="2.80.10.50">
    <property type="match status" value="2"/>
</dbReference>
<feature type="domain" description="DUF5008" evidence="2">
    <location>
        <begin position="19"/>
        <end position="116"/>
    </location>
</feature>
<dbReference type="Proteomes" id="UP001500101">
    <property type="component" value="Unassembled WGS sequence"/>
</dbReference>
<reference evidence="4" key="1">
    <citation type="journal article" date="2019" name="Int. J. Syst. Evol. Microbiol.">
        <title>The Global Catalogue of Microorganisms (GCM) 10K type strain sequencing project: providing services to taxonomists for standard genome sequencing and annotation.</title>
        <authorList>
            <consortium name="The Broad Institute Genomics Platform"/>
            <consortium name="The Broad Institute Genome Sequencing Center for Infectious Disease"/>
            <person name="Wu L."/>
            <person name="Ma J."/>
        </authorList>
    </citation>
    <scope>NUCLEOTIDE SEQUENCE [LARGE SCALE GENOMIC DNA]</scope>
    <source>
        <strain evidence="4">JCM 16704</strain>
    </source>
</reference>
<feature type="chain" id="PRO_5045044528" description="DUF5008 domain-containing protein" evidence="1">
    <location>
        <begin position="20"/>
        <end position="538"/>
    </location>
</feature>
<dbReference type="InterPro" id="IPR032175">
    <property type="entry name" value="DUF5008"/>
</dbReference>
<name>A0ABP7Z1B4_9SPHI</name>
<dbReference type="RefSeq" id="WP_344675380.1">
    <property type="nucleotide sequence ID" value="NZ_BAAAZI010000011.1"/>
</dbReference>
<dbReference type="Pfam" id="PF17164">
    <property type="entry name" value="DUF5122"/>
    <property type="match status" value="4"/>
</dbReference>
<dbReference type="SUPFAM" id="SSF101898">
    <property type="entry name" value="NHL repeat"/>
    <property type="match status" value="1"/>
</dbReference>
<organism evidence="3 4">
    <name type="scientific">Sphingobacterium kyonggiense</name>
    <dbReference type="NCBI Taxonomy" id="714075"/>
    <lineage>
        <taxon>Bacteria</taxon>
        <taxon>Pseudomonadati</taxon>
        <taxon>Bacteroidota</taxon>
        <taxon>Sphingobacteriia</taxon>
        <taxon>Sphingobacteriales</taxon>
        <taxon>Sphingobacteriaceae</taxon>
        <taxon>Sphingobacterium</taxon>
    </lineage>
</organism>